<protein>
    <submittedName>
        <fullName evidence="1">Uncharacterized protein</fullName>
    </submittedName>
</protein>
<organism evidence="1 2">
    <name type="scientific">Grifola frondosa</name>
    <name type="common">Maitake</name>
    <name type="synonym">Polyporus frondosus</name>
    <dbReference type="NCBI Taxonomy" id="5627"/>
    <lineage>
        <taxon>Eukaryota</taxon>
        <taxon>Fungi</taxon>
        <taxon>Dikarya</taxon>
        <taxon>Basidiomycota</taxon>
        <taxon>Agaricomycotina</taxon>
        <taxon>Agaricomycetes</taxon>
        <taxon>Polyporales</taxon>
        <taxon>Grifolaceae</taxon>
        <taxon>Grifola</taxon>
    </lineage>
</organism>
<evidence type="ECO:0000313" key="1">
    <source>
        <dbReference type="EMBL" id="OBZ69826.1"/>
    </source>
</evidence>
<dbReference type="AlphaFoldDB" id="A0A1C7M019"/>
<dbReference type="Proteomes" id="UP000092993">
    <property type="component" value="Unassembled WGS sequence"/>
</dbReference>
<accession>A0A1C7M019</accession>
<name>A0A1C7M019_GRIFR</name>
<evidence type="ECO:0000313" key="2">
    <source>
        <dbReference type="Proteomes" id="UP000092993"/>
    </source>
</evidence>
<proteinExistence type="predicted"/>
<keyword evidence="2" id="KW-1185">Reference proteome</keyword>
<sequence length="90" mass="10691">MAAQSARNRRQRRLASELQAIAKSRYMSKRRWNIPRRNREICTFAVSKRPVDGHCTRETASLRPRTFNTRRQCVHVAIHVREDLVTWDES</sequence>
<gene>
    <name evidence="1" type="ORF">A0H81_10294</name>
</gene>
<dbReference type="EMBL" id="LUGG01000015">
    <property type="protein sequence ID" value="OBZ69826.1"/>
    <property type="molecule type" value="Genomic_DNA"/>
</dbReference>
<comment type="caution">
    <text evidence="1">The sequence shown here is derived from an EMBL/GenBank/DDBJ whole genome shotgun (WGS) entry which is preliminary data.</text>
</comment>
<reference evidence="1 2" key="1">
    <citation type="submission" date="2016-03" db="EMBL/GenBank/DDBJ databases">
        <title>Whole genome sequencing of Grifola frondosa 9006-11.</title>
        <authorList>
            <person name="Min B."/>
            <person name="Park H."/>
            <person name="Kim J.-G."/>
            <person name="Cho H."/>
            <person name="Oh Y.-L."/>
            <person name="Kong W.-S."/>
            <person name="Choi I.-G."/>
        </authorList>
    </citation>
    <scope>NUCLEOTIDE SEQUENCE [LARGE SCALE GENOMIC DNA]</scope>
    <source>
        <strain evidence="1 2">9006-11</strain>
    </source>
</reference>